<keyword evidence="4" id="KW-1185">Reference proteome</keyword>
<feature type="region of interest" description="Disordered" evidence="1">
    <location>
        <begin position="1"/>
        <end position="22"/>
    </location>
</feature>
<feature type="domain" description="Heterokaryon incompatibility" evidence="2">
    <location>
        <begin position="163"/>
        <end position="313"/>
    </location>
</feature>
<organism evidence="3 4">
    <name type="scientific">Fusarium globosum</name>
    <dbReference type="NCBI Taxonomy" id="78864"/>
    <lineage>
        <taxon>Eukaryota</taxon>
        <taxon>Fungi</taxon>
        <taxon>Dikarya</taxon>
        <taxon>Ascomycota</taxon>
        <taxon>Pezizomycotina</taxon>
        <taxon>Sordariomycetes</taxon>
        <taxon>Hypocreomycetidae</taxon>
        <taxon>Hypocreales</taxon>
        <taxon>Nectriaceae</taxon>
        <taxon>Fusarium</taxon>
        <taxon>Fusarium fujikuroi species complex</taxon>
    </lineage>
</organism>
<evidence type="ECO:0000259" key="2">
    <source>
        <dbReference type="Pfam" id="PF06985"/>
    </source>
</evidence>
<sequence length="577" mass="65786">MTSTSSYGQVRGWTPSLADEHAPGMTRVTPIIGTQSSQRAIAGFQVVSGYGCNFTFSIWSENGEVWVPEDSGFEPDSRNGPGRRSLPISTRPPPDTNYGEKDFDLIRSWFATCHDHHEGCRVTTTELISEDYEAILPTRLIDIDRIAEGVVTLVDTTGTRGSFCALSYCWGSSKQKRTTKTTLSEHQNGIDINELPQVFKDAIRITHEIGLHYLWVDSLCIIQDDEEDWSTEANRMSEVYQNADLVIAAAGAHDPTEGCFLKRKTSAFPPLLISTIPTTEDFEESKSIWVQEYVPGRGPSRGPLQTRGWTLQETILARRSIHFMPSGMYWRCQELKADERIGEPVIHRDDWLPFLTDFSSKKEHRLLAKHTDDWLSLLTNFSKRQLSKKEDRLIAIQGLVNVISNMTKPHCGYHKGIFIDRIPEQILWTLRRLYVDEKMDKGETWDGAPTWSWAHIGGSKTFWFERDWLKYTLQADKSQAQVILSDEDVLQFSGYSSDCQVLQRPPQNAVRSDKYEAAVLWMVDWWAKEVHTMICSDKYGKEVVGYAAPDAEDLNKVTALFIAERTWESIQMHRQQG</sequence>
<accession>A0A8H6CYI2</accession>
<evidence type="ECO:0000313" key="4">
    <source>
        <dbReference type="Proteomes" id="UP000532311"/>
    </source>
</evidence>
<dbReference type="InterPro" id="IPR010730">
    <property type="entry name" value="HET"/>
</dbReference>
<protein>
    <submittedName>
        <fullName evidence="3">Het-domain-containing protein</fullName>
    </submittedName>
</protein>
<comment type="caution">
    <text evidence="3">The sequence shown here is derived from an EMBL/GenBank/DDBJ whole genome shotgun (WGS) entry which is preliminary data.</text>
</comment>
<feature type="region of interest" description="Disordered" evidence="1">
    <location>
        <begin position="69"/>
        <end position="97"/>
    </location>
</feature>
<dbReference type="AlphaFoldDB" id="A0A8H6CYI2"/>
<dbReference type="EMBL" id="JAAQPF010000790">
    <property type="protein sequence ID" value="KAF5696958.1"/>
    <property type="molecule type" value="Genomic_DNA"/>
</dbReference>
<dbReference type="PANTHER" id="PTHR33112:SF10">
    <property type="entry name" value="TOL"/>
    <property type="match status" value="1"/>
</dbReference>
<name>A0A8H6CYI2_9HYPO</name>
<evidence type="ECO:0000313" key="3">
    <source>
        <dbReference type="EMBL" id="KAF5696958.1"/>
    </source>
</evidence>
<reference evidence="3 4" key="1">
    <citation type="submission" date="2020-05" db="EMBL/GenBank/DDBJ databases">
        <title>Identification and distribution of gene clusters putatively required for synthesis of sphingolipid metabolism inhibitors in phylogenetically diverse species of the filamentous fungus Fusarium.</title>
        <authorList>
            <person name="Kim H.-S."/>
            <person name="Busman M."/>
            <person name="Brown D.W."/>
            <person name="Divon H."/>
            <person name="Uhlig S."/>
            <person name="Proctor R.H."/>
        </authorList>
    </citation>
    <scope>NUCLEOTIDE SEQUENCE [LARGE SCALE GENOMIC DNA]</scope>
    <source>
        <strain evidence="3 4">NRRL 26131</strain>
    </source>
</reference>
<dbReference type="PANTHER" id="PTHR33112">
    <property type="entry name" value="DOMAIN PROTEIN, PUTATIVE-RELATED"/>
    <property type="match status" value="1"/>
</dbReference>
<proteinExistence type="predicted"/>
<gene>
    <name evidence="3" type="ORF">FGLOB1_13128</name>
</gene>
<evidence type="ECO:0000256" key="1">
    <source>
        <dbReference type="SAM" id="MobiDB-lite"/>
    </source>
</evidence>
<dbReference type="Proteomes" id="UP000532311">
    <property type="component" value="Unassembled WGS sequence"/>
</dbReference>
<dbReference type="Pfam" id="PF06985">
    <property type="entry name" value="HET"/>
    <property type="match status" value="1"/>
</dbReference>